<dbReference type="PROSITE" id="PS51318">
    <property type="entry name" value="TAT"/>
    <property type="match status" value="1"/>
</dbReference>
<organism evidence="1 2">
    <name type="scientific">Streptomyces vastus</name>
    <dbReference type="NCBI Taxonomy" id="285451"/>
    <lineage>
        <taxon>Bacteria</taxon>
        <taxon>Bacillati</taxon>
        <taxon>Actinomycetota</taxon>
        <taxon>Actinomycetes</taxon>
        <taxon>Kitasatosporales</taxon>
        <taxon>Streptomycetaceae</taxon>
        <taxon>Streptomyces</taxon>
    </lineage>
</organism>
<dbReference type="Proteomes" id="UP001500151">
    <property type="component" value="Unassembled WGS sequence"/>
</dbReference>
<dbReference type="RefSeq" id="WP_344386582.1">
    <property type="nucleotide sequence ID" value="NZ_BAAASJ010000001.1"/>
</dbReference>
<gene>
    <name evidence="1" type="ORF">GCM10010307_00260</name>
</gene>
<accession>A0ABP6CFN4</accession>
<sequence>MGSAVRPQRRAVLTGGLAAATAAFLTGCSSKTDGGATAETAFGRGGCAEGPLVTATGRGR</sequence>
<reference evidence="2" key="1">
    <citation type="journal article" date="2019" name="Int. J. Syst. Evol. Microbiol.">
        <title>The Global Catalogue of Microorganisms (GCM) 10K type strain sequencing project: providing services to taxonomists for standard genome sequencing and annotation.</title>
        <authorList>
            <consortium name="The Broad Institute Genomics Platform"/>
            <consortium name="The Broad Institute Genome Sequencing Center for Infectious Disease"/>
            <person name="Wu L."/>
            <person name="Ma J."/>
        </authorList>
    </citation>
    <scope>NUCLEOTIDE SEQUENCE [LARGE SCALE GENOMIC DNA]</scope>
    <source>
        <strain evidence="2">JCM 4524</strain>
    </source>
</reference>
<comment type="caution">
    <text evidence="1">The sequence shown here is derived from an EMBL/GenBank/DDBJ whole genome shotgun (WGS) entry which is preliminary data.</text>
</comment>
<evidence type="ECO:0000313" key="2">
    <source>
        <dbReference type="Proteomes" id="UP001500151"/>
    </source>
</evidence>
<dbReference type="PROSITE" id="PS51257">
    <property type="entry name" value="PROKAR_LIPOPROTEIN"/>
    <property type="match status" value="1"/>
</dbReference>
<keyword evidence="2" id="KW-1185">Reference proteome</keyword>
<name>A0ABP6CFN4_9ACTN</name>
<dbReference type="EMBL" id="BAAASJ010000001">
    <property type="protein sequence ID" value="GAA2618331.1"/>
    <property type="molecule type" value="Genomic_DNA"/>
</dbReference>
<dbReference type="InterPro" id="IPR006311">
    <property type="entry name" value="TAT_signal"/>
</dbReference>
<evidence type="ECO:0000313" key="1">
    <source>
        <dbReference type="EMBL" id="GAA2618331.1"/>
    </source>
</evidence>
<proteinExistence type="predicted"/>
<protein>
    <submittedName>
        <fullName evidence="1">Uncharacterized protein</fullName>
    </submittedName>
</protein>